<dbReference type="GO" id="GO:0022857">
    <property type="term" value="F:transmembrane transporter activity"/>
    <property type="evidence" value="ECO:0007669"/>
    <property type="project" value="TreeGrafter"/>
</dbReference>
<evidence type="ECO:0000256" key="5">
    <source>
        <dbReference type="ARBA" id="ARBA00022692"/>
    </source>
</evidence>
<accession>A0A0X1KRC5</accession>
<comment type="similarity">
    <text evidence="8">Belongs to the TRAP transporter small permease family.</text>
</comment>
<reference evidence="11 12" key="1">
    <citation type="submission" date="2014-01" db="EMBL/GenBank/DDBJ databases">
        <title>Genome sequencing of Thermotog hypogea.</title>
        <authorList>
            <person name="Zhang X."/>
            <person name="Alvare G."/>
            <person name="Fristensky B."/>
            <person name="Chen L."/>
            <person name="Suen T."/>
            <person name="Chen Q."/>
            <person name="Ma K."/>
        </authorList>
    </citation>
    <scope>NUCLEOTIDE SEQUENCE [LARGE SCALE GENOMIC DNA]</scope>
    <source>
        <strain evidence="11 12">DSM 11164</strain>
    </source>
</reference>
<feature type="transmembrane region" description="Helical" evidence="9">
    <location>
        <begin position="12"/>
        <end position="36"/>
    </location>
</feature>
<dbReference type="GO" id="GO:0005886">
    <property type="term" value="C:plasma membrane"/>
    <property type="evidence" value="ECO:0007669"/>
    <property type="project" value="UniProtKB-SubCell"/>
</dbReference>
<feature type="domain" description="Tripartite ATP-independent periplasmic transporters DctQ component" evidence="10">
    <location>
        <begin position="27"/>
        <end position="154"/>
    </location>
</feature>
<dbReference type="PANTHER" id="PTHR35011">
    <property type="entry name" value="2,3-DIKETO-L-GULONATE TRAP TRANSPORTER SMALL PERMEASE PROTEIN YIAM"/>
    <property type="match status" value="1"/>
</dbReference>
<keyword evidence="5 9" id="KW-0812">Transmembrane</keyword>
<proteinExistence type="inferred from homology"/>
<evidence type="ECO:0000256" key="3">
    <source>
        <dbReference type="ARBA" id="ARBA00022475"/>
    </source>
</evidence>
<feature type="transmembrane region" description="Helical" evidence="9">
    <location>
        <begin position="90"/>
        <end position="109"/>
    </location>
</feature>
<dbReference type="EMBL" id="CP007141">
    <property type="protein sequence ID" value="AJC73868.1"/>
    <property type="molecule type" value="Genomic_DNA"/>
</dbReference>
<evidence type="ECO:0000256" key="6">
    <source>
        <dbReference type="ARBA" id="ARBA00022989"/>
    </source>
</evidence>
<organism evidence="11 12">
    <name type="scientific">Pseudothermotoga hypogea DSM 11164 = NBRC 106472</name>
    <dbReference type="NCBI Taxonomy" id="1123384"/>
    <lineage>
        <taxon>Bacteria</taxon>
        <taxon>Thermotogati</taxon>
        <taxon>Thermotogota</taxon>
        <taxon>Thermotogae</taxon>
        <taxon>Thermotogales</taxon>
        <taxon>Thermotogaceae</taxon>
        <taxon>Pseudothermotoga</taxon>
    </lineage>
</organism>
<dbReference type="GO" id="GO:0015740">
    <property type="term" value="P:C4-dicarboxylate transport"/>
    <property type="evidence" value="ECO:0007669"/>
    <property type="project" value="TreeGrafter"/>
</dbReference>
<comment type="subcellular location">
    <subcellularLocation>
        <location evidence="1">Cell inner membrane</location>
        <topology evidence="1">Multi-pass membrane protein</topology>
    </subcellularLocation>
</comment>
<keyword evidence="2" id="KW-0813">Transport</keyword>
<dbReference type="PANTHER" id="PTHR35011:SF11">
    <property type="entry name" value="TRAP TRANSPORTER SMALL PERMEASE PROTEIN"/>
    <property type="match status" value="1"/>
</dbReference>
<evidence type="ECO:0000313" key="12">
    <source>
        <dbReference type="Proteomes" id="UP000077469"/>
    </source>
</evidence>
<evidence type="ECO:0000256" key="9">
    <source>
        <dbReference type="SAM" id="Phobius"/>
    </source>
</evidence>
<keyword evidence="7 9" id="KW-0472">Membrane</keyword>
<evidence type="ECO:0000256" key="7">
    <source>
        <dbReference type="ARBA" id="ARBA00023136"/>
    </source>
</evidence>
<dbReference type="KEGG" id="phy:AJ81_06320"/>
<dbReference type="Proteomes" id="UP000077469">
    <property type="component" value="Chromosome"/>
</dbReference>
<dbReference type="InterPro" id="IPR055348">
    <property type="entry name" value="DctQ"/>
</dbReference>
<evidence type="ECO:0000256" key="8">
    <source>
        <dbReference type="ARBA" id="ARBA00038436"/>
    </source>
</evidence>
<keyword evidence="12" id="KW-1185">Reference proteome</keyword>
<dbReference type="PaxDb" id="1123384-AJ81_06320"/>
<evidence type="ECO:0000259" key="10">
    <source>
        <dbReference type="Pfam" id="PF04290"/>
    </source>
</evidence>
<dbReference type="AlphaFoldDB" id="A0A0X1KRC5"/>
<evidence type="ECO:0000256" key="4">
    <source>
        <dbReference type="ARBA" id="ARBA00022519"/>
    </source>
</evidence>
<keyword evidence="6 9" id="KW-1133">Transmembrane helix</keyword>
<dbReference type="OrthoDB" id="49066at2"/>
<gene>
    <name evidence="11" type="ORF">AJ81_06320</name>
</gene>
<protein>
    <submittedName>
        <fullName evidence="11">C4-dicarboxylate ABC transporter permease</fullName>
    </submittedName>
</protein>
<dbReference type="InterPro" id="IPR007387">
    <property type="entry name" value="TRAP_DctQ"/>
</dbReference>
<evidence type="ECO:0000313" key="11">
    <source>
        <dbReference type="EMBL" id="AJC73868.1"/>
    </source>
</evidence>
<dbReference type="PATRIC" id="fig|1123384.7.peg.1274"/>
<feature type="transmembrane region" description="Helical" evidence="9">
    <location>
        <begin position="51"/>
        <end position="69"/>
    </location>
</feature>
<name>A0A0X1KRC5_9THEM</name>
<sequence length="163" mass="18591">MRKVLEKILRWVENAVVGFSIAGVAFMVVIVFYQVIARYFFNKPPKWTEEIALVTMIWIAMLGAGIGLKNDIHVRVEVFMSVFPKKIQRFVEIAIMVLIGYFGVQMTRYTVMMVQRLPNRLAATGISVAWMYVPIAVCGVLVVMCAFLKILEQIASLKEGRKR</sequence>
<dbReference type="STRING" id="1123384.AJ81_06320"/>
<keyword evidence="3" id="KW-1003">Cell membrane</keyword>
<evidence type="ECO:0000256" key="1">
    <source>
        <dbReference type="ARBA" id="ARBA00004429"/>
    </source>
</evidence>
<dbReference type="Pfam" id="PF04290">
    <property type="entry name" value="DctQ"/>
    <property type="match status" value="1"/>
</dbReference>
<dbReference type="RefSeq" id="WP_051368729.1">
    <property type="nucleotide sequence ID" value="NC_022795.1"/>
</dbReference>
<keyword evidence="4" id="KW-0997">Cell inner membrane</keyword>
<evidence type="ECO:0000256" key="2">
    <source>
        <dbReference type="ARBA" id="ARBA00022448"/>
    </source>
</evidence>
<feature type="transmembrane region" description="Helical" evidence="9">
    <location>
        <begin position="129"/>
        <end position="151"/>
    </location>
</feature>